<dbReference type="AlphaFoldDB" id="A0A7C9VPV9"/>
<gene>
    <name evidence="2" type="ORF">G4V63_27725</name>
</gene>
<evidence type="ECO:0000313" key="2">
    <source>
        <dbReference type="EMBL" id="NGX98855.1"/>
    </source>
</evidence>
<feature type="transmembrane region" description="Helical" evidence="1">
    <location>
        <begin position="59"/>
        <end position="82"/>
    </location>
</feature>
<evidence type="ECO:0000256" key="1">
    <source>
        <dbReference type="SAM" id="Phobius"/>
    </source>
</evidence>
<keyword evidence="1" id="KW-0472">Membrane</keyword>
<keyword evidence="1" id="KW-0812">Transmembrane</keyword>
<keyword evidence="3" id="KW-1185">Reference proteome</keyword>
<evidence type="ECO:0000313" key="3">
    <source>
        <dbReference type="Proteomes" id="UP000480266"/>
    </source>
</evidence>
<keyword evidence="1" id="KW-1133">Transmembrane helix</keyword>
<accession>A0A7C9VPV9</accession>
<organism evidence="2 3">
    <name type="scientific">Candidatus Afipia apatlaquensis</name>
    <dbReference type="NCBI Taxonomy" id="2712852"/>
    <lineage>
        <taxon>Bacteria</taxon>
        <taxon>Pseudomonadati</taxon>
        <taxon>Pseudomonadota</taxon>
        <taxon>Alphaproteobacteria</taxon>
        <taxon>Hyphomicrobiales</taxon>
        <taxon>Nitrobacteraceae</taxon>
        <taxon>Afipia</taxon>
    </lineage>
</organism>
<proteinExistence type="predicted"/>
<dbReference type="EMBL" id="JAAMRR010001409">
    <property type="protein sequence ID" value="NGX98855.1"/>
    <property type="molecule type" value="Genomic_DNA"/>
</dbReference>
<feature type="non-terminal residue" evidence="2">
    <location>
        <position position="130"/>
    </location>
</feature>
<sequence>MNAPHAGPTADGKIVDESSIRYEGWPVVGVCFLVATFAWAAGFYGQGVYLAELQRLHGWPASLISTATTCYYLFSAVLVVFVSEAIRTLGPRRLLIGGIVTIAAGTVMVGQITSPWQLYVAYALIAFGWA</sequence>
<dbReference type="Proteomes" id="UP000480266">
    <property type="component" value="Unassembled WGS sequence"/>
</dbReference>
<dbReference type="Gene3D" id="1.20.1250.20">
    <property type="entry name" value="MFS general substrate transporter like domains"/>
    <property type="match status" value="1"/>
</dbReference>
<comment type="caution">
    <text evidence="2">The sequence shown here is derived from an EMBL/GenBank/DDBJ whole genome shotgun (WGS) entry which is preliminary data.</text>
</comment>
<dbReference type="SUPFAM" id="SSF103473">
    <property type="entry name" value="MFS general substrate transporter"/>
    <property type="match status" value="1"/>
</dbReference>
<dbReference type="InterPro" id="IPR036259">
    <property type="entry name" value="MFS_trans_sf"/>
</dbReference>
<protein>
    <submittedName>
        <fullName evidence="2">MFS transporter</fullName>
    </submittedName>
</protein>
<feature type="transmembrane region" description="Helical" evidence="1">
    <location>
        <begin position="27"/>
        <end position="47"/>
    </location>
</feature>
<reference evidence="2" key="1">
    <citation type="submission" date="2020-02" db="EMBL/GenBank/DDBJ databases">
        <title>Draft genome sequence of Candidatus Afipia apatlaquensis IBT-C3, a potential strain for decolorization of textile dyes.</title>
        <authorList>
            <person name="Sanchez-Reyes A."/>
            <person name="Breton-Deval L."/>
            <person name="Mangelson H."/>
            <person name="Sanchez-Flores A."/>
        </authorList>
    </citation>
    <scope>NUCLEOTIDE SEQUENCE [LARGE SCALE GENOMIC DNA]</scope>
    <source>
        <strain evidence="2">IBT-C3</strain>
    </source>
</reference>
<feature type="transmembrane region" description="Helical" evidence="1">
    <location>
        <begin position="94"/>
        <end position="112"/>
    </location>
</feature>
<name>A0A7C9VPV9_9BRAD</name>